<keyword evidence="1" id="KW-0539">Nucleus</keyword>
<gene>
    <name evidence="3" type="ORF">PENTCL1PPCAC_10913</name>
</gene>
<dbReference type="GO" id="GO:0005634">
    <property type="term" value="C:nucleus"/>
    <property type="evidence" value="ECO:0007669"/>
    <property type="project" value="UniProtKB-SubCell"/>
</dbReference>
<evidence type="ECO:0000259" key="2">
    <source>
        <dbReference type="PROSITE" id="PS51319"/>
    </source>
</evidence>
<sequence>IEKTLNKLKKMGITENILRVTDAREKISKLVNNYQFGDLARSLLSEWEEQIKEFSLPLTPPPSPIADDLVSMVNELLEQFWDSSKVTQILPIQRYFIYLQIRNALSELEKMEITANLVLETDARK</sequence>
<accession>A0AAV5T7D3</accession>
<organism evidence="3 4">
    <name type="scientific">Pristionchus entomophagus</name>
    <dbReference type="NCBI Taxonomy" id="358040"/>
    <lineage>
        <taxon>Eukaryota</taxon>
        <taxon>Metazoa</taxon>
        <taxon>Ecdysozoa</taxon>
        <taxon>Nematoda</taxon>
        <taxon>Chromadorea</taxon>
        <taxon>Rhabditida</taxon>
        <taxon>Rhabditina</taxon>
        <taxon>Diplogasteromorpha</taxon>
        <taxon>Diplogasteroidea</taxon>
        <taxon>Neodiplogasteridae</taxon>
        <taxon>Pristionchus</taxon>
    </lineage>
</organism>
<name>A0AAV5T7D3_9BILA</name>
<dbReference type="EMBL" id="BTSX01000003">
    <property type="protein sequence ID" value="GMS88738.1"/>
    <property type="molecule type" value="Genomic_DNA"/>
</dbReference>
<comment type="subcellular location">
    <subcellularLocation>
        <location evidence="1">Nucleus</location>
    </subcellularLocation>
</comment>
<feature type="non-terminal residue" evidence="3">
    <location>
        <position position="125"/>
    </location>
</feature>
<evidence type="ECO:0000256" key="1">
    <source>
        <dbReference type="PROSITE-ProRule" id="PRU00649"/>
    </source>
</evidence>
<dbReference type="PROSITE" id="PS51319">
    <property type="entry name" value="TFIIS_N"/>
    <property type="match status" value="1"/>
</dbReference>
<dbReference type="Proteomes" id="UP001432027">
    <property type="component" value="Unassembled WGS sequence"/>
</dbReference>
<protein>
    <recommendedName>
        <fullName evidence="2">TFIIS N-terminal domain-containing protein</fullName>
    </recommendedName>
</protein>
<dbReference type="InterPro" id="IPR035441">
    <property type="entry name" value="TFIIS/LEDGF_dom_sf"/>
</dbReference>
<evidence type="ECO:0000313" key="4">
    <source>
        <dbReference type="Proteomes" id="UP001432027"/>
    </source>
</evidence>
<dbReference type="InterPro" id="IPR017923">
    <property type="entry name" value="TFIIS_N"/>
</dbReference>
<evidence type="ECO:0000313" key="3">
    <source>
        <dbReference type="EMBL" id="GMS88738.1"/>
    </source>
</evidence>
<dbReference type="AlphaFoldDB" id="A0AAV5T7D3"/>
<comment type="caution">
    <text evidence="3">The sequence shown here is derived from an EMBL/GenBank/DDBJ whole genome shotgun (WGS) entry which is preliminary data.</text>
</comment>
<feature type="domain" description="TFIIS N-terminal" evidence="2">
    <location>
        <begin position="1"/>
        <end position="54"/>
    </location>
</feature>
<keyword evidence="4" id="KW-1185">Reference proteome</keyword>
<reference evidence="3" key="1">
    <citation type="submission" date="2023-10" db="EMBL/GenBank/DDBJ databases">
        <title>Genome assembly of Pristionchus species.</title>
        <authorList>
            <person name="Yoshida K."/>
            <person name="Sommer R.J."/>
        </authorList>
    </citation>
    <scope>NUCLEOTIDE SEQUENCE</scope>
    <source>
        <strain evidence="3">RS0144</strain>
    </source>
</reference>
<proteinExistence type="predicted"/>
<dbReference type="SUPFAM" id="SSF47676">
    <property type="entry name" value="Conserved domain common to transcription factors TFIIS, elongin A, CRSP70"/>
    <property type="match status" value="1"/>
</dbReference>
<feature type="non-terminal residue" evidence="3">
    <location>
        <position position="1"/>
    </location>
</feature>